<reference evidence="2" key="1">
    <citation type="submission" date="2023-02" db="EMBL/GenBank/DDBJ databases">
        <title>Genome of toxic invasive species Heracleum sosnowskyi carries increased number of genes despite the absence of recent whole-genome duplications.</title>
        <authorList>
            <person name="Schelkunov M."/>
            <person name="Shtratnikova V."/>
            <person name="Makarenko M."/>
            <person name="Klepikova A."/>
            <person name="Omelchenko D."/>
            <person name="Novikova G."/>
            <person name="Obukhova E."/>
            <person name="Bogdanov V."/>
            <person name="Penin A."/>
            <person name="Logacheva M."/>
        </authorList>
    </citation>
    <scope>NUCLEOTIDE SEQUENCE</scope>
    <source>
        <strain evidence="2">Hsosn_3</strain>
        <tissue evidence="2">Leaf</tissue>
    </source>
</reference>
<sequence length="326" mass="36786">MKCQFNQVNRIPFVSSSYIKGANGKVYIKPTFKLVNSSFELFSHSNHMEAIAATTRSMSHSRSISLPSRPPPSVTNVEEHLCRIRSSDATSTSSLCNRLTALGDLYDCLDDLLRLPVMHFCDSEDVLGASIRLLDLCSTTKDAFTQMRTCGQDLEASLRRREANVSNKIGSYMICMKKNYKMVAKCLASLKKSQSSKSNETSAIVRLLGEVEEVSIVVFESLFSSVLPAKEASKQNRWSMVFKPTQTKRVHGVSEDKFNEVQKLQTNLEALYKQKINMQLDFLKIQETQKCLTALDMNMQQCEEDFDCLFRSLIKARVSILNVANQ</sequence>
<reference evidence="2" key="2">
    <citation type="submission" date="2023-05" db="EMBL/GenBank/DDBJ databases">
        <authorList>
            <person name="Schelkunov M.I."/>
        </authorList>
    </citation>
    <scope>NUCLEOTIDE SEQUENCE</scope>
    <source>
        <strain evidence="2">Hsosn_3</strain>
        <tissue evidence="2">Leaf</tissue>
    </source>
</reference>
<dbReference type="GO" id="GO:0048364">
    <property type="term" value="P:root development"/>
    <property type="evidence" value="ECO:0007669"/>
    <property type="project" value="InterPro"/>
</dbReference>
<feature type="coiled-coil region" evidence="1">
    <location>
        <begin position="254"/>
        <end position="281"/>
    </location>
</feature>
<evidence type="ECO:0000256" key="1">
    <source>
        <dbReference type="SAM" id="Coils"/>
    </source>
</evidence>
<name>A0AAD8N8V9_9APIA</name>
<dbReference type="Pfam" id="PF03087">
    <property type="entry name" value="BPS1"/>
    <property type="match status" value="1"/>
</dbReference>
<comment type="caution">
    <text evidence="2">The sequence shown here is derived from an EMBL/GenBank/DDBJ whole genome shotgun (WGS) entry which is preliminary data.</text>
</comment>
<dbReference type="GO" id="GO:0048367">
    <property type="term" value="P:shoot system development"/>
    <property type="evidence" value="ECO:0007669"/>
    <property type="project" value="InterPro"/>
</dbReference>
<protein>
    <submittedName>
        <fullName evidence="2">Uncharacterized protein</fullName>
    </submittedName>
</protein>
<dbReference type="InterPro" id="IPR004320">
    <property type="entry name" value="BPS1_pln"/>
</dbReference>
<dbReference type="Proteomes" id="UP001237642">
    <property type="component" value="Unassembled WGS sequence"/>
</dbReference>
<evidence type="ECO:0000313" key="2">
    <source>
        <dbReference type="EMBL" id="KAK1400337.1"/>
    </source>
</evidence>
<gene>
    <name evidence="2" type="ORF">POM88_010200</name>
</gene>
<dbReference type="PANTHER" id="PTHR33070:SF129">
    <property type="entry name" value="DUF241 DOMAIN PROTEIN"/>
    <property type="match status" value="1"/>
</dbReference>
<evidence type="ECO:0000313" key="3">
    <source>
        <dbReference type="Proteomes" id="UP001237642"/>
    </source>
</evidence>
<dbReference type="AlphaFoldDB" id="A0AAD8N8V9"/>
<organism evidence="2 3">
    <name type="scientific">Heracleum sosnowskyi</name>
    <dbReference type="NCBI Taxonomy" id="360622"/>
    <lineage>
        <taxon>Eukaryota</taxon>
        <taxon>Viridiplantae</taxon>
        <taxon>Streptophyta</taxon>
        <taxon>Embryophyta</taxon>
        <taxon>Tracheophyta</taxon>
        <taxon>Spermatophyta</taxon>
        <taxon>Magnoliopsida</taxon>
        <taxon>eudicotyledons</taxon>
        <taxon>Gunneridae</taxon>
        <taxon>Pentapetalae</taxon>
        <taxon>asterids</taxon>
        <taxon>campanulids</taxon>
        <taxon>Apiales</taxon>
        <taxon>Apiaceae</taxon>
        <taxon>Apioideae</taxon>
        <taxon>apioid superclade</taxon>
        <taxon>Tordylieae</taxon>
        <taxon>Tordyliinae</taxon>
        <taxon>Heracleum</taxon>
    </lineage>
</organism>
<keyword evidence="3" id="KW-1185">Reference proteome</keyword>
<proteinExistence type="predicted"/>
<dbReference type="EMBL" id="JAUIZM010000002">
    <property type="protein sequence ID" value="KAK1400337.1"/>
    <property type="molecule type" value="Genomic_DNA"/>
</dbReference>
<dbReference type="PANTHER" id="PTHR33070">
    <property type="entry name" value="OS06G0725500 PROTEIN"/>
    <property type="match status" value="1"/>
</dbReference>
<accession>A0AAD8N8V9</accession>
<keyword evidence="1" id="KW-0175">Coiled coil</keyword>